<proteinExistence type="predicted"/>
<dbReference type="AlphaFoldDB" id="A0A699Y9F8"/>
<accession>A0A699Y9F8</accession>
<feature type="non-terminal residue" evidence="1">
    <location>
        <position position="86"/>
    </location>
</feature>
<feature type="non-terminal residue" evidence="1">
    <location>
        <position position="1"/>
    </location>
</feature>
<dbReference type="Proteomes" id="UP000485058">
    <property type="component" value="Unassembled WGS sequence"/>
</dbReference>
<name>A0A699Y9F8_HAELA</name>
<evidence type="ECO:0000313" key="2">
    <source>
        <dbReference type="Proteomes" id="UP000485058"/>
    </source>
</evidence>
<dbReference type="EMBL" id="BLLF01000015">
    <property type="protein sequence ID" value="GFH05941.1"/>
    <property type="molecule type" value="Genomic_DNA"/>
</dbReference>
<reference evidence="1 2" key="1">
    <citation type="submission" date="2020-02" db="EMBL/GenBank/DDBJ databases">
        <title>Draft genome sequence of Haematococcus lacustris strain NIES-144.</title>
        <authorList>
            <person name="Morimoto D."/>
            <person name="Nakagawa S."/>
            <person name="Yoshida T."/>
            <person name="Sawayama S."/>
        </authorList>
    </citation>
    <scope>NUCLEOTIDE SEQUENCE [LARGE SCALE GENOMIC DNA]</scope>
    <source>
        <strain evidence="1 2">NIES-144</strain>
    </source>
</reference>
<protein>
    <submittedName>
        <fullName evidence="1">Uncharacterized protein</fullName>
    </submittedName>
</protein>
<comment type="caution">
    <text evidence="1">The sequence shown here is derived from an EMBL/GenBank/DDBJ whole genome shotgun (WGS) entry which is preliminary data.</text>
</comment>
<sequence>MVRLTSSAIKCAADPCGGAERKVLYALPFCYASSWTSAGRYRNQGSLLESSCTPPNTWCYSGTGQLLAKCCTGTGTCQSSSCSSNL</sequence>
<organism evidence="1 2">
    <name type="scientific">Haematococcus lacustris</name>
    <name type="common">Green alga</name>
    <name type="synonym">Haematococcus pluvialis</name>
    <dbReference type="NCBI Taxonomy" id="44745"/>
    <lineage>
        <taxon>Eukaryota</taxon>
        <taxon>Viridiplantae</taxon>
        <taxon>Chlorophyta</taxon>
        <taxon>core chlorophytes</taxon>
        <taxon>Chlorophyceae</taxon>
        <taxon>CS clade</taxon>
        <taxon>Chlamydomonadales</taxon>
        <taxon>Haematococcaceae</taxon>
        <taxon>Haematococcus</taxon>
    </lineage>
</organism>
<evidence type="ECO:0000313" key="1">
    <source>
        <dbReference type="EMBL" id="GFH05941.1"/>
    </source>
</evidence>
<keyword evidence="2" id="KW-1185">Reference proteome</keyword>
<gene>
    <name evidence="1" type="ORF">HaLaN_00489</name>
</gene>